<feature type="compositionally biased region" description="Basic residues" evidence="1">
    <location>
        <begin position="1"/>
        <end position="18"/>
    </location>
</feature>
<evidence type="ECO:0000313" key="2">
    <source>
        <dbReference type="EMBL" id="OTA08136.1"/>
    </source>
</evidence>
<organism evidence="2 3">
    <name type="scientific">Trichoderma parareesei</name>
    <name type="common">Filamentous fungus</name>
    <dbReference type="NCBI Taxonomy" id="858221"/>
    <lineage>
        <taxon>Eukaryota</taxon>
        <taxon>Fungi</taxon>
        <taxon>Dikarya</taxon>
        <taxon>Ascomycota</taxon>
        <taxon>Pezizomycotina</taxon>
        <taxon>Sordariomycetes</taxon>
        <taxon>Hypocreomycetidae</taxon>
        <taxon>Hypocreales</taxon>
        <taxon>Hypocreaceae</taxon>
        <taxon>Trichoderma</taxon>
    </lineage>
</organism>
<dbReference type="EMBL" id="LFMI01000825">
    <property type="protein sequence ID" value="OTA08136.1"/>
    <property type="molecule type" value="Genomic_DNA"/>
</dbReference>
<dbReference type="Proteomes" id="UP000219286">
    <property type="component" value="Unassembled WGS sequence"/>
</dbReference>
<accession>A0A2H3A258</accession>
<gene>
    <name evidence="2" type="ORF">A9Z42_0090790</name>
</gene>
<reference evidence="2 3" key="1">
    <citation type="journal article" date="2015" name="Genome Announc.">
        <title>Genome sequence and annotation of Trichoderma parareesei, the ancestor of the cellulase producer Trichoderma reesei.</title>
        <authorList>
            <person name="Yang D."/>
            <person name="Pomraning K."/>
            <person name="Kopchinskiy A."/>
            <person name="Karimi Aghcheh R."/>
            <person name="Atanasova L."/>
            <person name="Chenthamara K."/>
            <person name="Baker S.E."/>
            <person name="Zhang R."/>
            <person name="Shen Q."/>
            <person name="Freitag M."/>
            <person name="Kubicek C.P."/>
            <person name="Druzhinina I.S."/>
        </authorList>
    </citation>
    <scope>NUCLEOTIDE SEQUENCE [LARGE SCALE GENOMIC DNA]</scope>
    <source>
        <strain evidence="2 3">CBS 125925</strain>
    </source>
</reference>
<keyword evidence="3" id="KW-1185">Reference proteome</keyword>
<sequence>MAARGTHKHAGSNGKHKGSASSSSLQLNHDPRSFLFVINELVLRDDDRLHSGDDWYNRVPPSEPRCFDREITGTVMRYHNGQVTQARGYQWLRGDFDITRNAWPTGYLYRCDSDDSPMLTDDGNFQCANVYKQLAVFSCNPLLPIAILIGDPLSASSLARGPLLFHHPDHQPGVSHAVHPDSPARGAGVMCKFVAGASPSWMPSLVPKTYRNPYEPGPSRGLSGELPIVLGLMAFSEARSEGEDITRRIFLEDNRWRNGEWRHAATPKGYARSALENPLGFLITVFYDPENEDCSNQECLENMEWRGVIVRESRR</sequence>
<evidence type="ECO:0000313" key="3">
    <source>
        <dbReference type="Proteomes" id="UP000219286"/>
    </source>
</evidence>
<feature type="region of interest" description="Disordered" evidence="1">
    <location>
        <begin position="1"/>
        <end position="26"/>
    </location>
</feature>
<proteinExistence type="predicted"/>
<comment type="caution">
    <text evidence="2">The sequence shown here is derived from an EMBL/GenBank/DDBJ whole genome shotgun (WGS) entry which is preliminary data.</text>
</comment>
<protein>
    <submittedName>
        <fullName evidence="2">Uncharacterized protein</fullName>
    </submittedName>
</protein>
<dbReference type="AlphaFoldDB" id="A0A2H3A258"/>
<name>A0A2H3A258_TRIPA</name>
<evidence type="ECO:0000256" key="1">
    <source>
        <dbReference type="SAM" id="MobiDB-lite"/>
    </source>
</evidence>
<dbReference type="OrthoDB" id="5243686at2759"/>